<gene>
    <name evidence="1" type="ORF">C7B82_02825</name>
</gene>
<dbReference type="Gene3D" id="3.55.50.10">
    <property type="entry name" value="Baseplate protein-like domains"/>
    <property type="match status" value="1"/>
</dbReference>
<dbReference type="Gene3D" id="4.10.220.110">
    <property type="match status" value="1"/>
</dbReference>
<evidence type="ECO:0000313" key="2">
    <source>
        <dbReference type="Proteomes" id="UP000239576"/>
    </source>
</evidence>
<proteinExistence type="predicted"/>
<dbReference type="SUPFAM" id="SSF69279">
    <property type="entry name" value="Phage tail proteins"/>
    <property type="match status" value="1"/>
</dbReference>
<name>A0A2T1ENU5_9CYAN</name>
<keyword evidence="2" id="KW-1185">Reference proteome</keyword>
<organism evidence="1 2">
    <name type="scientific">Stenomitos frigidus ULC18</name>
    <dbReference type="NCBI Taxonomy" id="2107698"/>
    <lineage>
        <taxon>Bacteria</taxon>
        <taxon>Bacillati</taxon>
        <taxon>Cyanobacteriota</taxon>
        <taxon>Cyanophyceae</taxon>
        <taxon>Leptolyngbyales</taxon>
        <taxon>Leptolyngbyaceae</taxon>
        <taxon>Stenomitos</taxon>
    </lineage>
</organism>
<sequence length="355" mass="39434">MPSLNSGFDELAPKAEVLIGDRPLKPEADASVLAVEVSEDIDALGMFTLELNNWDLKSQAITWSDDAQFELGNEVKIKFGYGNQTEVVMVGEITGLEPEFSSEQAPRLVVRGHDFSHRLMRGTRTRTFSHMRDSDIVAQVARDAKLTVKASRTPEPLDYVLQRNQTDLAFIRDRASRIGYETLVEGTTLIFRPLKPQGKAVLTLDRKDLLEFSPRLSTLGQVNEVEVRGWDAQQKKPTVVGKANDYNVVNMGRTSGISTTNREFGKTAYAIIDQPITTSQEAQAIAEGQINRMALDYITGEGSCQGNTALRVGRVIEIQGLGKRFSGNYYVTATNHRYAVGEGYRTHFSVRRNAT</sequence>
<reference evidence="1 2" key="2">
    <citation type="submission" date="2018-03" db="EMBL/GenBank/DDBJ databases">
        <title>The ancient ancestry and fast evolution of plastids.</title>
        <authorList>
            <person name="Moore K.R."/>
            <person name="Magnabosco C."/>
            <person name="Momper L."/>
            <person name="Gold D.A."/>
            <person name="Bosak T."/>
            <person name="Fournier G.P."/>
        </authorList>
    </citation>
    <scope>NUCLEOTIDE SEQUENCE [LARGE SCALE GENOMIC DNA]</scope>
    <source>
        <strain evidence="1 2">ULC18</strain>
    </source>
</reference>
<protein>
    <recommendedName>
        <fullName evidence="3">Phage late control D family protein</fullName>
    </recommendedName>
</protein>
<reference evidence="2" key="1">
    <citation type="submission" date="2018-02" db="EMBL/GenBank/DDBJ databases">
        <authorList>
            <person name="Moore K."/>
            <person name="Momper L."/>
        </authorList>
    </citation>
    <scope>NUCLEOTIDE SEQUENCE [LARGE SCALE GENOMIC DNA]</scope>
    <source>
        <strain evidence="2">ULC18</strain>
    </source>
</reference>
<dbReference type="Pfam" id="PF05954">
    <property type="entry name" value="Phage_GPD"/>
    <property type="match status" value="1"/>
</dbReference>
<dbReference type="RefSeq" id="WP_106254788.1">
    <property type="nucleotide sequence ID" value="NZ_CAWNSW010000073.1"/>
</dbReference>
<comment type="caution">
    <text evidence="1">The sequence shown here is derived from an EMBL/GenBank/DDBJ whole genome shotgun (WGS) entry which is preliminary data.</text>
</comment>
<dbReference type="Gene3D" id="2.30.110.50">
    <property type="match status" value="1"/>
</dbReference>
<accession>A0A2T1ENU5</accession>
<dbReference type="Proteomes" id="UP000239576">
    <property type="component" value="Unassembled WGS sequence"/>
</dbReference>
<dbReference type="EMBL" id="PVWK01000014">
    <property type="protein sequence ID" value="PSB34414.1"/>
    <property type="molecule type" value="Genomic_DNA"/>
</dbReference>
<evidence type="ECO:0000313" key="1">
    <source>
        <dbReference type="EMBL" id="PSB34414.1"/>
    </source>
</evidence>
<dbReference type="AlphaFoldDB" id="A0A2T1ENU5"/>
<evidence type="ECO:0008006" key="3">
    <source>
        <dbReference type="Google" id="ProtNLM"/>
    </source>
</evidence>
<dbReference type="OrthoDB" id="9762420at2"/>